<dbReference type="Proteomes" id="UP000193431">
    <property type="component" value="Chromosome"/>
</dbReference>
<reference evidence="2 3" key="1">
    <citation type="submission" date="2016-11" db="EMBL/GenBank/DDBJ databases">
        <title>Trade-off between light-utilization and light-protection in marine flavobacteria.</title>
        <authorList>
            <person name="Kumagai Y."/>
        </authorList>
    </citation>
    <scope>NUCLEOTIDE SEQUENCE [LARGE SCALE GENOMIC DNA]</scope>
    <source>
        <strain evidence="2 3">JCM 13191</strain>
    </source>
</reference>
<evidence type="ECO:0000313" key="3">
    <source>
        <dbReference type="Proteomes" id="UP000193431"/>
    </source>
</evidence>
<evidence type="ECO:0000313" key="2">
    <source>
        <dbReference type="EMBL" id="ARN77909.1"/>
    </source>
</evidence>
<dbReference type="EMBL" id="CP019344">
    <property type="protein sequence ID" value="ARN77909.1"/>
    <property type="molecule type" value="Genomic_DNA"/>
</dbReference>
<dbReference type="OrthoDB" id="1144194at2"/>
<keyword evidence="1" id="KW-1133">Transmembrane helix</keyword>
<feature type="transmembrane region" description="Helical" evidence="1">
    <location>
        <begin position="41"/>
        <end position="61"/>
    </location>
</feature>
<dbReference type="RefSeq" id="WP_085766707.1">
    <property type="nucleotide sequence ID" value="NZ_CP019344.1"/>
</dbReference>
<feature type="transmembrane region" description="Helical" evidence="1">
    <location>
        <begin position="15"/>
        <end position="35"/>
    </location>
</feature>
<dbReference type="STRING" id="331648.BST97_07785"/>
<keyword evidence="1" id="KW-0812">Transmembrane</keyword>
<accession>A0A1W6MKB0</accession>
<gene>
    <name evidence="2" type="ORF">BST97_07785</name>
</gene>
<evidence type="ECO:0000256" key="1">
    <source>
        <dbReference type="SAM" id="Phobius"/>
    </source>
</evidence>
<proteinExistence type="predicted"/>
<name>A0A1W6MKB0_9FLAO</name>
<protein>
    <submittedName>
        <fullName evidence="2">Uncharacterized protein</fullName>
    </submittedName>
</protein>
<dbReference type="AlphaFoldDB" id="A0A1W6MKB0"/>
<keyword evidence="1" id="KW-0472">Membrane</keyword>
<sequence>MPESIRIQDLTSKRYKVLVGLGIIFIVLALIFWSLNFHSLSYYLAAVFGIGCFFGLSSSTFTTGNVISYDSYGVTLKLVGSKTFGFRFSELKDVTFTDKGLLIIIEGIDAVKLSRKRYQEESLINLYNLLKAKN</sequence>
<keyword evidence="3" id="KW-1185">Reference proteome</keyword>
<organism evidence="2 3">
    <name type="scientific">Nonlabens spongiae</name>
    <dbReference type="NCBI Taxonomy" id="331648"/>
    <lineage>
        <taxon>Bacteria</taxon>
        <taxon>Pseudomonadati</taxon>
        <taxon>Bacteroidota</taxon>
        <taxon>Flavobacteriia</taxon>
        <taxon>Flavobacteriales</taxon>
        <taxon>Flavobacteriaceae</taxon>
        <taxon>Nonlabens</taxon>
    </lineage>
</organism>